<gene>
    <name evidence="2" type="ORF">DR980_01080</name>
</gene>
<dbReference type="OrthoDB" id="1351461at2"/>
<organism evidence="2 3">
    <name type="scientific">Flavobacterium psychrolimnae</name>
    <dbReference type="NCBI Taxonomy" id="249351"/>
    <lineage>
        <taxon>Bacteria</taxon>
        <taxon>Pseudomonadati</taxon>
        <taxon>Bacteroidota</taxon>
        <taxon>Flavobacteriia</taxon>
        <taxon>Flavobacteriales</taxon>
        <taxon>Flavobacteriaceae</taxon>
        <taxon>Flavobacterium</taxon>
    </lineage>
</organism>
<evidence type="ECO:0000256" key="1">
    <source>
        <dbReference type="SAM" id="Phobius"/>
    </source>
</evidence>
<dbReference type="RefSeq" id="WP_113633414.1">
    <property type="nucleotide sequence ID" value="NZ_QNUX01000001.1"/>
</dbReference>
<name>A0A366B3W7_9FLAO</name>
<keyword evidence="3" id="KW-1185">Reference proteome</keyword>
<dbReference type="EMBL" id="QNUX01000001">
    <property type="protein sequence ID" value="RBN51790.1"/>
    <property type="molecule type" value="Genomic_DNA"/>
</dbReference>
<sequence length="149" mass="17411">MILKNNFIKLSLTENGILLIFKTKEKKQILFSDLDQVYITVNKMKTIYIALIFALSIGLAGFSYIYFQIDLILLIAFLLVITIILKMNDYKSYGLKIRLKNGAIFEKRVDIKSKHETIDFVNDIRKEIYDYKIKKSNEALIKVQYESVV</sequence>
<protein>
    <submittedName>
        <fullName evidence="2">Uncharacterized protein</fullName>
    </submittedName>
</protein>
<dbReference type="Proteomes" id="UP000253676">
    <property type="component" value="Unassembled WGS sequence"/>
</dbReference>
<comment type="caution">
    <text evidence="2">The sequence shown here is derived from an EMBL/GenBank/DDBJ whole genome shotgun (WGS) entry which is preliminary data.</text>
</comment>
<evidence type="ECO:0000313" key="2">
    <source>
        <dbReference type="EMBL" id="RBN51790.1"/>
    </source>
</evidence>
<keyword evidence="1" id="KW-0472">Membrane</keyword>
<dbReference type="AlphaFoldDB" id="A0A366B3W7"/>
<evidence type="ECO:0000313" key="3">
    <source>
        <dbReference type="Proteomes" id="UP000253676"/>
    </source>
</evidence>
<keyword evidence="1" id="KW-0812">Transmembrane</keyword>
<proteinExistence type="predicted"/>
<feature type="transmembrane region" description="Helical" evidence="1">
    <location>
        <begin position="46"/>
        <end position="65"/>
    </location>
</feature>
<accession>A0A366B3W7</accession>
<feature type="transmembrane region" description="Helical" evidence="1">
    <location>
        <begin position="71"/>
        <end position="88"/>
    </location>
</feature>
<reference evidence="2 3" key="1">
    <citation type="submission" date="2018-07" db="EMBL/GenBank/DDBJ databases">
        <title>Complete genome sequence of Flavobacterium psychrolimnae LMG 22018.</title>
        <authorList>
            <person name="Kim D.-U."/>
        </authorList>
    </citation>
    <scope>NUCLEOTIDE SEQUENCE [LARGE SCALE GENOMIC DNA]</scope>
    <source>
        <strain evidence="2 3">LMG 22018</strain>
    </source>
</reference>
<keyword evidence="1" id="KW-1133">Transmembrane helix</keyword>